<reference evidence="1" key="1">
    <citation type="submission" date="2023-01" db="EMBL/GenBank/DDBJ databases">
        <title>Colletotrichum chrysophilum M932 genome sequence.</title>
        <authorList>
            <person name="Baroncelli R."/>
        </authorList>
    </citation>
    <scope>NUCLEOTIDE SEQUENCE</scope>
    <source>
        <strain evidence="1">M932</strain>
    </source>
</reference>
<proteinExistence type="predicted"/>
<dbReference type="EMBL" id="JAQOWY010000121">
    <property type="protein sequence ID" value="KAK1850367.1"/>
    <property type="molecule type" value="Genomic_DNA"/>
</dbReference>
<sequence>MCYQVIELYSACRCPYYQHTVDRCESFSKPGHSVQRRNLLVGYACSAHSASFYDSGPPSPQTSVQGEVSEVSEASETALNQIHFITRYCDRANELA</sequence>
<evidence type="ECO:0000313" key="2">
    <source>
        <dbReference type="Proteomes" id="UP001243330"/>
    </source>
</evidence>
<accession>A0AAD9EK46</accession>
<dbReference type="AlphaFoldDB" id="A0AAD9EK46"/>
<protein>
    <submittedName>
        <fullName evidence="1">Uncharacterized protein</fullName>
    </submittedName>
</protein>
<evidence type="ECO:0000313" key="1">
    <source>
        <dbReference type="EMBL" id="KAK1850367.1"/>
    </source>
</evidence>
<gene>
    <name evidence="1" type="ORF">CCHR01_06992</name>
</gene>
<dbReference type="Proteomes" id="UP001243330">
    <property type="component" value="Unassembled WGS sequence"/>
</dbReference>
<name>A0AAD9EK46_9PEZI</name>
<comment type="caution">
    <text evidence="1">The sequence shown here is derived from an EMBL/GenBank/DDBJ whole genome shotgun (WGS) entry which is preliminary data.</text>
</comment>
<organism evidence="1 2">
    <name type="scientific">Colletotrichum chrysophilum</name>
    <dbReference type="NCBI Taxonomy" id="1836956"/>
    <lineage>
        <taxon>Eukaryota</taxon>
        <taxon>Fungi</taxon>
        <taxon>Dikarya</taxon>
        <taxon>Ascomycota</taxon>
        <taxon>Pezizomycotina</taxon>
        <taxon>Sordariomycetes</taxon>
        <taxon>Hypocreomycetidae</taxon>
        <taxon>Glomerellales</taxon>
        <taxon>Glomerellaceae</taxon>
        <taxon>Colletotrichum</taxon>
        <taxon>Colletotrichum gloeosporioides species complex</taxon>
    </lineage>
</organism>
<keyword evidence="2" id="KW-1185">Reference proteome</keyword>